<sequence>MRPVWTGVSGVIDLGGVNLSTSHINVIPSLWIRSNCQRCVTCATDAGGFGHALENFAPHFPNPECFASHGFKDFFREHPFKVSHGTTAEYRNSPINLRHDIPEYRMMASLTVTLAFGGPPAPIPLTIAEHRYLTVSALPR</sequence>
<accession>A0A0C9ZGE2</accession>
<proteinExistence type="predicted"/>
<gene>
    <name evidence="1" type="ORF">PISMIDRAFT_677586</name>
</gene>
<dbReference type="EMBL" id="KN833711">
    <property type="protein sequence ID" value="KIK25044.1"/>
    <property type="molecule type" value="Genomic_DNA"/>
</dbReference>
<keyword evidence="2" id="KW-1185">Reference proteome</keyword>
<organism evidence="1 2">
    <name type="scientific">Pisolithus microcarpus 441</name>
    <dbReference type="NCBI Taxonomy" id="765257"/>
    <lineage>
        <taxon>Eukaryota</taxon>
        <taxon>Fungi</taxon>
        <taxon>Dikarya</taxon>
        <taxon>Basidiomycota</taxon>
        <taxon>Agaricomycotina</taxon>
        <taxon>Agaricomycetes</taxon>
        <taxon>Agaricomycetidae</taxon>
        <taxon>Boletales</taxon>
        <taxon>Sclerodermatineae</taxon>
        <taxon>Pisolithaceae</taxon>
        <taxon>Pisolithus</taxon>
    </lineage>
</organism>
<dbReference type="Proteomes" id="UP000054018">
    <property type="component" value="Unassembled WGS sequence"/>
</dbReference>
<name>A0A0C9ZGE2_9AGAM</name>
<reference evidence="2" key="2">
    <citation type="submission" date="2015-01" db="EMBL/GenBank/DDBJ databases">
        <title>Evolutionary Origins and Diversification of the Mycorrhizal Mutualists.</title>
        <authorList>
            <consortium name="DOE Joint Genome Institute"/>
            <consortium name="Mycorrhizal Genomics Consortium"/>
            <person name="Kohler A."/>
            <person name="Kuo A."/>
            <person name="Nagy L.G."/>
            <person name="Floudas D."/>
            <person name="Copeland A."/>
            <person name="Barry K.W."/>
            <person name="Cichocki N."/>
            <person name="Veneault-Fourrey C."/>
            <person name="LaButti K."/>
            <person name="Lindquist E.A."/>
            <person name="Lipzen A."/>
            <person name="Lundell T."/>
            <person name="Morin E."/>
            <person name="Murat C."/>
            <person name="Riley R."/>
            <person name="Ohm R."/>
            <person name="Sun H."/>
            <person name="Tunlid A."/>
            <person name="Henrissat B."/>
            <person name="Grigoriev I.V."/>
            <person name="Hibbett D.S."/>
            <person name="Martin F."/>
        </authorList>
    </citation>
    <scope>NUCLEOTIDE SEQUENCE [LARGE SCALE GENOMIC DNA]</scope>
    <source>
        <strain evidence="2">441</strain>
    </source>
</reference>
<reference evidence="1 2" key="1">
    <citation type="submission" date="2014-04" db="EMBL/GenBank/DDBJ databases">
        <authorList>
            <consortium name="DOE Joint Genome Institute"/>
            <person name="Kuo A."/>
            <person name="Kohler A."/>
            <person name="Costa M.D."/>
            <person name="Nagy L.G."/>
            <person name="Floudas D."/>
            <person name="Copeland A."/>
            <person name="Barry K.W."/>
            <person name="Cichocki N."/>
            <person name="Veneault-Fourrey C."/>
            <person name="LaButti K."/>
            <person name="Lindquist E.A."/>
            <person name="Lipzen A."/>
            <person name="Lundell T."/>
            <person name="Morin E."/>
            <person name="Murat C."/>
            <person name="Sun H."/>
            <person name="Tunlid A."/>
            <person name="Henrissat B."/>
            <person name="Grigoriev I.V."/>
            <person name="Hibbett D.S."/>
            <person name="Martin F."/>
            <person name="Nordberg H.P."/>
            <person name="Cantor M.N."/>
            <person name="Hua S.X."/>
        </authorList>
    </citation>
    <scope>NUCLEOTIDE SEQUENCE [LARGE SCALE GENOMIC DNA]</scope>
    <source>
        <strain evidence="1 2">441</strain>
    </source>
</reference>
<dbReference type="AlphaFoldDB" id="A0A0C9ZGE2"/>
<evidence type="ECO:0000313" key="2">
    <source>
        <dbReference type="Proteomes" id="UP000054018"/>
    </source>
</evidence>
<protein>
    <submittedName>
        <fullName evidence="1">Unplaced genomic scaffold scaffold_27, whole genome shotgun sequence</fullName>
    </submittedName>
</protein>
<evidence type="ECO:0000313" key="1">
    <source>
        <dbReference type="EMBL" id="KIK25044.1"/>
    </source>
</evidence>
<dbReference type="HOGENOM" id="CLU_1835923_0_0_1"/>